<feature type="transmembrane region" description="Helical" evidence="1">
    <location>
        <begin position="30"/>
        <end position="50"/>
    </location>
</feature>
<dbReference type="PROSITE" id="PS51831">
    <property type="entry name" value="HD"/>
    <property type="match status" value="1"/>
</dbReference>
<sequence length="449" mass="48763">MARRSVFALQAALFVAAITAAVLTSRASDWHPIGLVVGLLPLMVLSEALAIETKSLRLSGGFIVVVLATALLGPAPALALQMVALTVDAIRRPLPRDLRLANLCSGSVYPIVGALLVRALGLPTANDLDFALGVFAVFFVTNTVNFSTIAIPFSITHGVSLRKQVVTAFLPMLPAEALAGALTVTIAVTYRAVGATALAALFIVLFLFQVLTRELLLSQRRAEELETRSTQLASLQVGVLSAMLQTLSLRDRMTARHSAAVARYARAIAAEIGCSEIEQELVHTAGLLHDIGKFAFPDRILLANRKLDDDDWNIVRTHPYQGARLVRRIDGYGPVAEIILAHHERIDGRGYPRGLVGEEIPIFARMISIADTYDVMTARDSYRTPVPQAEAFAELRRVSGAQLDGDLVEVFIGILGRRDLTFQHTTDADFEHELDFDRRVLGYSLPLAA</sequence>
<dbReference type="SMART" id="SM00471">
    <property type="entry name" value="HDc"/>
    <property type="match status" value="1"/>
</dbReference>
<dbReference type="InterPro" id="IPR052020">
    <property type="entry name" value="Cyclic_di-GMP/3'3'-cGAMP_PDE"/>
</dbReference>
<evidence type="ECO:0000313" key="4">
    <source>
        <dbReference type="EMBL" id="QEC50255.1"/>
    </source>
</evidence>
<feature type="transmembrane region" description="Helical" evidence="1">
    <location>
        <begin position="130"/>
        <end position="153"/>
    </location>
</feature>
<name>A0A5B8UB33_9ACTN</name>
<feature type="domain" description="HD-GYP" evidence="3">
    <location>
        <begin position="232"/>
        <end position="427"/>
    </location>
</feature>
<keyword evidence="1" id="KW-1133">Transmembrane helix</keyword>
<dbReference type="Proteomes" id="UP000321805">
    <property type="component" value="Chromosome"/>
</dbReference>
<dbReference type="AlphaFoldDB" id="A0A5B8UB33"/>
<keyword evidence="1" id="KW-0472">Membrane</keyword>
<dbReference type="NCBIfam" id="TIGR00277">
    <property type="entry name" value="HDIG"/>
    <property type="match status" value="1"/>
</dbReference>
<dbReference type="PROSITE" id="PS51832">
    <property type="entry name" value="HD_GYP"/>
    <property type="match status" value="1"/>
</dbReference>
<dbReference type="InterPro" id="IPR037522">
    <property type="entry name" value="HD_GYP_dom"/>
</dbReference>
<dbReference type="CDD" id="cd00077">
    <property type="entry name" value="HDc"/>
    <property type="match status" value="1"/>
</dbReference>
<dbReference type="KEGG" id="bsol:FSW04_23505"/>
<dbReference type="EMBL" id="CP042430">
    <property type="protein sequence ID" value="QEC50255.1"/>
    <property type="molecule type" value="Genomic_DNA"/>
</dbReference>
<dbReference type="PANTHER" id="PTHR45228">
    <property type="entry name" value="CYCLIC DI-GMP PHOSPHODIESTERASE TM_0186-RELATED"/>
    <property type="match status" value="1"/>
</dbReference>
<feature type="transmembrane region" description="Helical" evidence="1">
    <location>
        <begin position="165"/>
        <end position="186"/>
    </location>
</feature>
<dbReference type="RefSeq" id="WP_146922700.1">
    <property type="nucleotide sequence ID" value="NZ_CP042430.1"/>
</dbReference>
<evidence type="ECO:0000256" key="1">
    <source>
        <dbReference type="SAM" id="Phobius"/>
    </source>
</evidence>
<proteinExistence type="predicted"/>
<reference evidence="4 5" key="1">
    <citation type="journal article" date="2018" name="J. Microbiol.">
        <title>Baekduia soli gen. nov., sp. nov., a novel bacterium isolated from the soil of Baekdu Mountain and proposal of a novel family name, Baekduiaceae fam. nov.</title>
        <authorList>
            <person name="An D.S."/>
            <person name="Siddiqi M.Z."/>
            <person name="Kim K.H."/>
            <person name="Yu H.S."/>
            <person name="Im W.T."/>
        </authorList>
    </citation>
    <scope>NUCLEOTIDE SEQUENCE [LARGE SCALE GENOMIC DNA]</scope>
    <source>
        <strain evidence="4 5">BR7-21</strain>
    </source>
</reference>
<keyword evidence="5" id="KW-1185">Reference proteome</keyword>
<dbReference type="Pfam" id="PF13487">
    <property type="entry name" value="HD_5"/>
    <property type="match status" value="1"/>
</dbReference>
<keyword evidence="1" id="KW-0812">Transmembrane</keyword>
<dbReference type="Gene3D" id="1.10.3210.10">
    <property type="entry name" value="Hypothetical protein af1432"/>
    <property type="match status" value="1"/>
</dbReference>
<evidence type="ECO:0000259" key="3">
    <source>
        <dbReference type="PROSITE" id="PS51832"/>
    </source>
</evidence>
<gene>
    <name evidence="4" type="ORF">FSW04_23505</name>
</gene>
<dbReference type="InterPro" id="IPR003607">
    <property type="entry name" value="HD/PDEase_dom"/>
</dbReference>
<feature type="transmembrane region" description="Helical" evidence="1">
    <location>
        <begin position="62"/>
        <end position="84"/>
    </location>
</feature>
<feature type="domain" description="HD" evidence="2">
    <location>
        <begin position="254"/>
        <end position="376"/>
    </location>
</feature>
<dbReference type="InterPro" id="IPR006675">
    <property type="entry name" value="HDIG_dom"/>
</dbReference>
<organism evidence="4 5">
    <name type="scientific">Baekduia soli</name>
    <dbReference type="NCBI Taxonomy" id="496014"/>
    <lineage>
        <taxon>Bacteria</taxon>
        <taxon>Bacillati</taxon>
        <taxon>Actinomycetota</taxon>
        <taxon>Thermoleophilia</taxon>
        <taxon>Solirubrobacterales</taxon>
        <taxon>Baekduiaceae</taxon>
        <taxon>Baekduia</taxon>
    </lineage>
</organism>
<evidence type="ECO:0000259" key="2">
    <source>
        <dbReference type="PROSITE" id="PS51831"/>
    </source>
</evidence>
<protein>
    <submittedName>
        <fullName evidence="4">HD domain-containing protein</fullName>
    </submittedName>
</protein>
<evidence type="ECO:0000313" key="5">
    <source>
        <dbReference type="Proteomes" id="UP000321805"/>
    </source>
</evidence>
<accession>A0A5B8UB33</accession>
<dbReference type="SUPFAM" id="SSF109604">
    <property type="entry name" value="HD-domain/PDEase-like"/>
    <property type="match status" value="1"/>
</dbReference>
<dbReference type="OrthoDB" id="5241937at2"/>
<dbReference type="InterPro" id="IPR006674">
    <property type="entry name" value="HD_domain"/>
</dbReference>
<feature type="transmembrane region" description="Helical" evidence="1">
    <location>
        <begin position="192"/>
        <end position="211"/>
    </location>
</feature>